<dbReference type="Gene3D" id="1.10.520.20">
    <property type="entry name" value="N-terminal domain of the delta subunit of the F1F0-ATP synthase"/>
    <property type="match status" value="1"/>
</dbReference>
<dbReference type="RefSeq" id="WP_264322454.1">
    <property type="nucleotide sequence ID" value="NZ_JADEXN010000329.1"/>
</dbReference>
<keyword evidence="10" id="KW-1185">Reference proteome</keyword>
<accession>A0A928W0K5</accession>
<dbReference type="InterPro" id="IPR020781">
    <property type="entry name" value="ATPase_OSCP/d_CS"/>
</dbReference>
<evidence type="ECO:0000256" key="8">
    <source>
        <dbReference type="HAMAP-Rule" id="MF_01416"/>
    </source>
</evidence>
<comment type="function">
    <text evidence="8">This protein is part of the stalk that links CF(0) to CF(1). It either transmits conformational changes from CF(0) to CF(1) or is implicated in proton conduction.</text>
</comment>
<evidence type="ECO:0000313" key="10">
    <source>
        <dbReference type="Proteomes" id="UP000621799"/>
    </source>
</evidence>
<gene>
    <name evidence="8" type="primary">atpH</name>
    <name evidence="8" type="synonym">atpD</name>
    <name evidence="9" type="ORF">IQ235_16025</name>
</gene>
<dbReference type="EMBL" id="JADEXN010000329">
    <property type="protein sequence ID" value="MBE9042287.1"/>
    <property type="molecule type" value="Genomic_DNA"/>
</dbReference>
<dbReference type="NCBIfam" id="TIGR01145">
    <property type="entry name" value="ATP_synt_delta"/>
    <property type="match status" value="1"/>
</dbReference>
<evidence type="ECO:0000256" key="6">
    <source>
        <dbReference type="ARBA" id="ARBA00023196"/>
    </source>
</evidence>
<dbReference type="GO" id="GO:0046933">
    <property type="term" value="F:proton-transporting ATP synthase activity, rotational mechanism"/>
    <property type="evidence" value="ECO:0007669"/>
    <property type="project" value="UniProtKB-UniRule"/>
</dbReference>
<evidence type="ECO:0000256" key="1">
    <source>
        <dbReference type="ARBA" id="ARBA00004370"/>
    </source>
</evidence>
<comment type="caution">
    <text evidence="9">The sequence shown here is derived from an EMBL/GenBank/DDBJ whole genome shotgun (WGS) entry which is preliminary data.</text>
</comment>
<dbReference type="HAMAP" id="MF_01416">
    <property type="entry name" value="ATP_synth_delta_bact"/>
    <property type="match status" value="1"/>
</dbReference>
<proteinExistence type="inferred from homology"/>
<sequence>MRSGAMGAQIADPYAKALMSIADDRDLADRIGRDMADLQQLLQESEDLEAFLDNPIIAPDDKKAVLRRVAESEIDPTTLNFLMLLVDRGRILFLDEVCRRYRSLLRERNQTVLAEVTSTVELTGSQRDAIESKVKDLTGAREVEIETQIDPDIIGGVIIKVGSQVLDASLRGQLRRLAVNLS</sequence>
<dbReference type="PANTHER" id="PTHR11910">
    <property type="entry name" value="ATP SYNTHASE DELTA CHAIN"/>
    <property type="match status" value="1"/>
</dbReference>
<dbReference type="Pfam" id="PF00213">
    <property type="entry name" value="OSCP"/>
    <property type="match status" value="1"/>
</dbReference>
<evidence type="ECO:0000256" key="5">
    <source>
        <dbReference type="ARBA" id="ARBA00023136"/>
    </source>
</evidence>
<protein>
    <recommendedName>
        <fullName evidence="8">ATP synthase subunit delta</fullName>
    </recommendedName>
    <alternativeName>
        <fullName evidence="8">ATP synthase F(1) sector subunit delta</fullName>
    </alternativeName>
    <alternativeName>
        <fullName evidence="8">F-type ATPase subunit delta</fullName>
        <shortName evidence="8">F-ATPase subunit delta</shortName>
    </alternativeName>
</protein>
<comment type="function">
    <text evidence="8">F(1)F(0) ATP synthase produces ATP from ADP in the presence of a proton or sodium gradient. F-type ATPases consist of two structural domains, F(1) containing the extramembraneous catalytic core and F(0) containing the membrane proton channel, linked together by a central stalk and a peripheral stalk. During catalysis, ATP synthesis in the catalytic domain of F(1) is coupled via a rotary mechanism of the central stalk subunits to proton translocation.</text>
</comment>
<dbReference type="GO" id="GO:0045259">
    <property type="term" value="C:proton-transporting ATP synthase complex"/>
    <property type="evidence" value="ECO:0007669"/>
    <property type="project" value="UniProtKB-KW"/>
</dbReference>
<evidence type="ECO:0000256" key="4">
    <source>
        <dbReference type="ARBA" id="ARBA00023065"/>
    </source>
</evidence>
<dbReference type="AlphaFoldDB" id="A0A928W0K5"/>
<reference evidence="9" key="1">
    <citation type="submission" date="2020-10" db="EMBL/GenBank/DDBJ databases">
        <authorList>
            <person name="Castelo-Branco R."/>
            <person name="Eusebio N."/>
            <person name="Adriana R."/>
            <person name="Vieira A."/>
            <person name="Brugerolle De Fraissinette N."/>
            <person name="Rezende De Castro R."/>
            <person name="Schneider M.P."/>
            <person name="Vasconcelos V."/>
            <person name="Leao P.N."/>
        </authorList>
    </citation>
    <scope>NUCLEOTIDE SEQUENCE</scope>
    <source>
        <strain evidence="9">LEGE 11467</strain>
    </source>
</reference>
<keyword evidence="3 8" id="KW-0375">Hydrogen ion transport</keyword>
<keyword evidence="8" id="KW-0793">Thylakoid</keyword>
<evidence type="ECO:0000256" key="2">
    <source>
        <dbReference type="ARBA" id="ARBA00022448"/>
    </source>
</evidence>
<dbReference type="InterPro" id="IPR000711">
    <property type="entry name" value="ATPase_OSCP/dsu"/>
</dbReference>
<dbReference type="PROSITE" id="PS00389">
    <property type="entry name" value="ATPASE_DELTA"/>
    <property type="match status" value="1"/>
</dbReference>
<evidence type="ECO:0000256" key="7">
    <source>
        <dbReference type="ARBA" id="ARBA00023310"/>
    </source>
</evidence>
<organism evidence="9 10">
    <name type="scientific">Zarconia navalis LEGE 11467</name>
    <dbReference type="NCBI Taxonomy" id="1828826"/>
    <lineage>
        <taxon>Bacteria</taxon>
        <taxon>Bacillati</taxon>
        <taxon>Cyanobacteriota</taxon>
        <taxon>Cyanophyceae</taxon>
        <taxon>Oscillatoriophycideae</taxon>
        <taxon>Oscillatoriales</taxon>
        <taxon>Oscillatoriales incertae sedis</taxon>
        <taxon>Zarconia</taxon>
        <taxon>Zarconia navalis</taxon>
    </lineage>
</organism>
<dbReference type="GO" id="GO:0031676">
    <property type="term" value="C:plasma membrane-derived thylakoid membrane"/>
    <property type="evidence" value="ECO:0007669"/>
    <property type="project" value="UniProtKB-SubCell"/>
</dbReference>
<dbReference type="Proteomes" id="UP000621799">
    <property type="component" value="Unassembled WGS sequence"/>
</dbReference>
<comment type="subcellular location">
    <subcellularLocation>
        <location evidence="8">Cellular thylakoid membrane</location>
        <topology evidence="8">Peripheral membrane protein</topology>
    </subcellularLocation>
    <subcellularLocation>
        <location evidence="1">Membrane</location>
    </subcellularLocation>
</comment>
<name>A0A928W0K5_9CYAN</name>
<dbReference type="SUPFAM" id="SSF47928">
    <property type="entry name" value="N-terminal domain of the delta subunit of the F1F0-ATP synthase"/>
    <property type="match status" value="1"/>
</dbReference>
<evidence type="ECO:0000313" key="9">
    <source>
        <dbReference type="EMBL" id="MBE9042287.1"/>
    </source>
</evidence>
<dbReference type="PRINTS" id="PR00125">
    <property type="entry name" value="ATPASEDELTA"/>
</dbReference>
<evidence type="ECO:0000256" key="3">
    <source>
        <dbReference type="ARBA" id="ARBA00022781"/>
    </source>
</evidence>
<dbReference type="InterPro" id="IPR026015">
    <property type="entry name" value="ATP_synth_OSCP/delta_N_sf"/>
</dbReference>
<keyword evidence="7 8" id="KW-0066">ATP synthesis</keyword>
<keyword evidence="4 8" id="KW-0406">Ion transport</keyword>
<keyword evidence="5 8" id="KW-0472">Membrane</keyword>
<keyword evidence="2 8" id="KW-0813">Transport</keyword>
<keyword evidence="6 8" id="KW-0139">CF(1)</keyword>
<comment type="similarity">
    <text evidence="8">Belongs to the ATPase delta chain family.</text>
</comment>